<dbReference type="InterPro" id="IPR029045">
    <property type="entry name" value="ClpP/crotonase-like_dom_sf"/>
</dbReference>
<dbReference type="Pfam" id="PF02737">
    <property type="entry name" value="3HCDH_N"/>
    <property type="match status" value="1"/>
</dbReference>
<evidence type="ECO:0000313" key="7">
    <source>
        <dbReference type="Proteomes" id="UP000241762"/>
    </source>
</evidence>
<accession>A0A2P1P7B9</accession>
<dbReference type="RefSeq" id="WP_106874008.1">
    <property type="nucleotide sequence ID" value="NZ_CP027845.1"/>
</dbReference>
<dbReference type="GO" id="GO:0006631">
    <property type="term" value="P:fatty acid metabolic process"/>
    <property type="evidence" value="ECO:0007669"/>
    <property type="project" value="InterPro"/>
</dbReference>
<dbReference type="GO" id="GO:0070403">
    <property type="term" value="F:NAD+ binding"/>
    <property type="evidence" value="ECO:0007669"/>
    <property type="project" value="InterPro"/>
</dbReference>
<evidence type="ECO:0000256" key="2">
    <source>
        <dbReference type="ARBA" id="ARBA00023027"/>
    </source>
</evidence>
<keyword evidence="7" id="KW-1185">Reference proteome</keyword>
<evidence type="ECO:0000256" key="3">
    <source>
        <dbReference type="ARBA" id="ARBA00049556"/>
    </source>
</evidence>
<evidence type="ECO:0000313" key="6">
    <source>
        <dbReference type="EMBL" id="AVP87135.1"/>
    </source>
</evidence>
<keyword evidence="1" id="KW-0560">Oxidoreductase</keyword>
<dbReference type="KEGG" id="ptc:phytr_1770"/>
<reference evidence="6 7" key="1">
    <citation type="submission" date="2018-03" db="EMBL/GenBank/DDBJ databases">
        <title>A gene transfer event suggests a long-term partnership between eustigmatophyte algae and a novel lineage of endosymbiotic bacteria.</title>
        <authorList>
            <person name="Yurchenko T."/>
            <person name="Sevcikova T."/>
            <person name="Pribyl P."/>
            <person name="El Karkouri K."/>
            <person name="Klimes V."/>
            <person name="Amaral R."/>
            <person name="Zbrankova V."/>
            <person name="Kim E."/>
            <person name="Raoult D."/>
            <person name="Santos L.M.A."/>
            <person name="Elias M."/>
        </authorList>
    </citation>
    <scope>NUCLEOTIDE SEQUENCE [LARGE SCALE GENOMIC DNA]</scope>
    <source>
        <strain evidence="6">CCALA 838</strain>
    </source>
</reference>
<dbReference type="Gene3D" id="1.10.1040.50">
    <property type="match status" value="1"/>
</dbReference>
<feature type="domain" description="3-hydroxyacyl-CoA dehydrogenase C-terminal" evidence="4">
    <location>
        <begin position="185"/>
        <end position="286"/>
    </location>
</feature>
<dbReference type="PANTHER" id="PTHR48075:SF7">
    <property type="entry name" value="3-HYDROXYACYL-COA DEHYDROGENASE-RELATED"/>
    <property type="match status" value="1"/>
</dbReference>
<dbReference type="InterPro" id="IPR006108">
    <property type="entry name" value="3HC_DH_C"/>
</dbReference>
<feature type="domain" description="3-hydroxyacyl-CoA dehydrogenase NAD binding" evidence="5">
    <location>
        <begin position="3"/>
        <end position="182"/>
    </location>
</feature>
<dbReference type="EMBL" id="CP027845">
    <property type="protein sequence ID" value="AVP87135.1"/>
    <property type="molecule type" value="Genomic_DNA"/>
</dbReference>
<dbReference type="OrthoDB" id="5389341at2"/>
<dbReference type="SUPFAM" id="SSF51735">
    <property type="entry name" value="NAD(P)-binding Rossmann-fold domains"/>
    <property type="match status" value="1"/>
</dbReference>
<proteinExistence type="predicted"/>
<sequence length="670" mass="74394">MRIAVIGAGVMGRSIASHIASCDHQVLLLDIVDPKQTDRNYVVQNAIDSLKSNNRSLISHPDKIKNIKIGNLEDDIALLGDCDLVIEAIVEKLEVKLDLYKKIAKFLNPNCILASNTSTLSLNLLKSSKIWPKTLILHFFNPVRYLSLVELVTDSDVPKSKVDKITAFLTHALGRDVVPCNDSPGFIANRVGCFFLEAALQKAIKSKLNLSKLDLIAHKLLGMPRTGIFGLYDLIGLDVMHLIGASLTKFLPKDDKYQKVYFKESLVSQLIAKGQIGSKSGSGFYKKVDKNRLVLNLASMEYEAANLNVEFGSIDEFRKSKDPYAQYFRELIEEVYNYGINLVPEVTNSIKSIDKVLKIGFNWSGGLSGLAQNMGIIPTPKVSTARKKDGDIVANNADASISTYKEGLVFTIESKMGVLTHQIFDLLNKAIDLAEKQQKVLIVKSGRHFSVGGNLKYFLEHAKNKNWSEVERFLQLGQNSMQRFKSITSVSIAQNYALGGGCEFLLNSNRVIAGLELQGGLVESTIGLIPAWGGFKEMTLRSNGDSLLLKKHLGNIIFGNRTTSADYFKDDYSVSLLKVMHPDDRLDKALALDVRCAASSSYEIKVPNDFNLEDCFPNADEFQKLLINRMSKILKRSGLKVQDLLDAEREIFMELIKTQSTIDKISKVVG</sequence>
<keyword evidence="2" id="KW-0520">NAD</keyword>
<dbReference type="AlphaFoldDB" id="A0A2P1P7B9"/>
<dbReference type="CDD" id="cd06558">
    <property type="entry name" value="crotonase-like"/>
    <property type="match status" value="1"/>
</dbReference>
<dbReference type="SUPFAM" id="SSF52096">
    <property type="entry name" value="ClpP/crotonase"/>
    <property type="match status" value="1"/>
</dbReference>
<dbReference type="PANTHER" id="PTHR48075">
    <property type="entry name" value="3-HYDROXYACYL-COA DEHYDROGENASE FAMILY PROTEIN"/>
    <property type="match status" value="1"/>
</dbReference>
<organism evidence="6 7">
    <name type="scientific">Candidatus Phycorickettsia trachydisci</name>
    <dbReference type="NCBI Taxonomy" id="2115978"/>
    <lineage>
        <taxon>Bacteria</taxon>
        <taxon>Pseudomonadati</taxon>
        <taxon>Pseudomonadota</taxon>
        <taxon>Alphaproteobacteria</taxon>
        <taxon>Rickettsiales</taxon>
        <taxon>Rickettsiaceae</taxon>
        <taxon>Candidatus Phycorickettsia</taxon>
    </lineage>
</organism>
<dbReference type="Pfam" id="PF00725">
    <property type="entry name" value="3HCDH"/>
    <property type="match status" value="1"/>
</dbReference>
<dbReference type="InterPro" id="IPR006176">
    <property type="entry name" value="3-OHacyl-CoA_DH_NAD-bd"/>
</dbReference>
<evidence type="ECO:0000259" key="4">
    <source>
        <dbReference type="Pfam" id="PF00725"/>
    </source>
</evidence>
<dbReference type="Gene3D" id="3.90.226.10">
    <property type="entry name" value="2-enoyl-CoA Hydratase, Chain A, domain 1"/>
    <property type="match status" value="1"/>
</dbReference>
<dbReference type="Proteomes" id="UP000241762">
    <property type="component" value="Chromosome"/>
</dbReference>
<dbReference type="InterPro" id="IPR008927">
    <property type="entry name" value="6-PGluconate_DH-like_C_sf"/>
</dbReference>
<gene>
    <name evidence="6" type="ORF">phytr_1770</name>
</gene>
<dbReference type="SUPFAM" id="SSF48179">
    <property type="entry name" value="6-phosphogluconate dehydrogenase C-terminal domain-like"/>
    <property type="match status" value="1"/>
</dbReference>
<evidence type="ECO:0000256" key="1">
    <source>
        <dbReference type="ARBA" id="ARBA00023002"/>
    </source>
</evidence>
<name>A0A2P1P7B9_9RICK</name>
<dbReference type="InterPro" id="IPR036291">
    <property type="entry name" value="NAD(P)-bd_dom_sf"/>
</dbReference>
<evidence type="ECO:0000259" key="5">
    <source>
        <dbReference type="Pfam" id="PF02737"/>
    </source>
</evidence>
<dbReference type="GO" id="GO:0003857">
    <property type="term" value="F:(3S)-3-hydroxyacyl-CoA dehydrogenase (NAD+) activity"/>
    <property type="evidence" value="ECO:0007669"/>
    <property type="project" value="UniProtKB-EC"/>
</dbReference>
<protein>
    <submittedName>
        <fullName evidence="6">3-hydroxyacyl-CoA dehydrogenase</fullName>
    </submittedName>
</protein>
<dbReference type="Gene3D" id="3.40.50.720">
    <property type="entry name" value="NAD(P)-binding Rossmann-like Domain"/>
    <property type="match status" value="1"/>
</dbReference>
<comment type="catalytic activity">
    <reaction evidence="3">
        <text>a (3S)-3-hydroxyacyl-CoA + NAD(+) = a 3-oxoacyl-CoA + NADH + H(+)</text>
        <dbReference type="Rhea" id="RHEA:22432"/>
        <dbReference type="ChEBI" id="CHEBI:15378"/>
        <dbReference type="ChEBI" id="CHEBI:57318"/>
        <dbReference type="ChEBI" id="CHEBI:57540"/>
        <dbReference type="ChEBI" id="CHEBI:57945"/>
        <dbReference type="ChEBI" id="CHEBI:90726"/>
        <dbReference type="EC" id="1.1.1.35"/>
    </reaction>
</comment>